<dbReference type="SMART" id="SM00195">
    <property type="entry name" value="DSPc"/>
    <property type="match status" value="1"/>
</dbReference>
<sequence>MMTSWRNKHPVGFLNNGNETTEQLLRETLYNTRVIVKPLPGYASSALNRISVGVDCDEVYPNIFIGDAASARNKAYLKRIGVTHVLNTAEGSAFGMVNTNSAYYKDTGIKYKGIHLLDLPLANISDYFYETADFIEGGVTSGGKVLVHCLMGVSRSSTCVLSYLMIKRKYTAQEALRIVRQNRAVGPNDGFLRQLAELDNKLRRERERSSSSLSSARYCQHL</sequence>
<comment type="caution">
    <text evidence="10">The sequence shown here is derived from an EMBL/GenBank/DDBJ whole genome shotgun (WGS) entry which is preliminary data.</text>
</comment>
<evidence type="ECO:0000259" key="9">
    <source>
        <dbReference type="PROSITE" id="PS50056"/>
    </source>
</evidence>
<evidence type="ECO:0000256" key="6">
    <source>
        <dbReference type="PIRSR" id="PIRSR620405-1"/>
    </source>
</evidence>
<dbReference type="InterPro" id="IPR000340">
    <property type="entry name" value="Dual-sp_phosphatase_cat-dom"/>
</dbReference>
<evidence type="ECO:0000313" key="11">
    <source>
        <dbReference type="Proteomes" id="UP001378592"/>
    </source>
</evidence>
<keyword evidence="2 7" id="KW-0378">Hydrolase</keyword>
<dbReference type="PRINTS" id="PR01908">
    <property type="entry name" value="ADSPHPHTASE"/>
</dbReference>
<dbReference type="InterPro" id="IPR020405">
    <property type="entry name" value="Atypical_DUSP_subfamA"/>
</dbReference>
<keyword evidence="11" id="KW-1185">Reference proteome</keyword>
<dbReference type="GO" id="GO:0008138">
    <property type="term" value="F:protein tyrosine/serine/threonine phosphatase activity"/>
    <property type="evidence" value="ECO:0007669"/>
    <property type="project" value="UniProtKB-UniRule"/>
</dbReference>
<evidence type="ECO:0000256" key="1">
    <source>
        <dbReference type="ARBA" id="ARBA00008601"/>
    </source>
</evidence>
<dbReference type="GO" id="GO:0004722">
    <property type="term" value="F:protein serine/threonine phosphatase activity"/>
    <property type="evidence" value="ECO:0007669"/>
    <property type="project" value="UniProtKB-EC"/>
</dbReference>
<dbReference type="GO" id="GO:0004725">
    <property type="term" value="F:protein tyrosine phosphatase activity"/>
    <property type="evidence" value="ECO:0007669"/>
    <property type="project" value="UniProtKB-EC"/>
</dbReference>
<evidence type="ECO:0000313" key="10">
    <source>
        <dbReference type="EMBL" id="KAK7864278.1"/>
    </source>
</evidence>
<dbReference type="Proteomes" id="UP001378592">
    <property type="component" value="Unassembled WGS sequence"/>
</dbReference>
<dbReference type="PROSITE" id="PS50056">
    <property type="entry name" value="TYR_PHOSPHATASE_2"/>
    <property type="match status" value="1"/>
</dbReference>
<dbReference type="InterPro" id="IPR029021">
    <property type="entry name" value="Prot-tyrosine_phosphatase-like"/>
</dbReference>
<dbReference type="PANTHER" id="PTHR45682:SF5">
    <property type="entry name" value="DUAL SPECIFICITY PROTEIN PHOSPHATASE"/>
    <property type="match status" value="1"/>
</dbReference>
<dbReference type="GO" id="GO:0043409">
    <property type="term" value="P:negative regulation of MAPK cascade"/>
    <property type="evidence" value="ECO:0007669"/>
    <property type="project" value="TreeGrafter"/>
</dbReference>
<comment type="catalytic activity">
    <reaction evidence="4 7">
        <text>O-phospho-L-seryl-[protein] + H2O = L-seryl-[protein] + phosphate</text>
        <dbReference type="Rhea" id="RHEA:20629"/>
        <dbReference type="Rhea" id="RHEA-COMP:9863"/>
        <dbReference type="Rhea" id="RHEA-COMP:11604"/>
        <dbReference type="ChEBI" id="CHEBI:15377"/>
        <dbReference type="ChEBI" id="CHEBI:29999"/>
        <dbReference type="ChEBI" id="CHEBI:43474"/>
        <dbReference type="ChEBI" id="CHEBI:83421"/>
        <dbReference type="EC" id="3.1.3.16"/>
    </reaction>
</comment>
<evidence type="ECO:0000256" key="5">
    <source>
        <dbReference type="ARBA" id="ARBA00048336"/>
    </source>
</evidence>
<dbReference type="AlphaFoldDB" id="A0AAN9VI55"/>
<reference evidence="10 11" key="1">
    <citation type="submission" date="2024-03" db="EMBL/GenBank/DDBJ databases">
        <title>The genome assembly and annotation of the cricket Gryllus longicercus Weissman &amp; Gray.</title>
        <authorList>
            <person name="Szrajer S."/>
            <person name="Gray D."/>
            <person name="Ylla G."/>
        </authorList>
    </citation>
    <scope>NUCLEOTIDE SEQUENCE [LARGE SCALE GENOMIC DNA]</scope>
    <source>
        <strain evidence="10">DAG 2021-001</strain>
        <tissue evidence="10">Whole body minus gut</tissue>
    </source>
</reference>
<dbReference type="GO" id="GO:0005737">
    <property type="term" value="C:cytoplasm"/>
    <property type="evidence" value="ECO:0007669"/>
    <property type="project" value="TreeGrafter"/>
</dbReference>
<comment type="similarity">
    <text evidence="1 7">Belongs to the protein-tyrosine phosphatase family. Non-receptor class dual specificity subfamily.</text>
</comment>
<proteinExistence type="inferred from homology"/>
<dbReference type="PRINTS" id="PR01909">
    <property type="entry name" value="ADSPHPHTASEA"/>
</dbReference>
<dbReference type="EC" id="3.1.3.48" evidence="7"/>
<comment type="function">
    <text evidence="7">Dual specificity phosphatase able to dephosphorylate phosphotyrosine, phosphoserine and phosphothreonine residues, with a preference for phosphotyrosine as a substrate.</text>
</comment>
<dbReference type="Pfam" id="PF00782">
    <property type="entry name" value="DSPc"/>
    <property type="match status" value="1"/>
</dbReference>
<evidence type="ECO:0000256" key="2">
    <source>
        <dbReference type="ARBA" id="ARBA00022801"/>
    </source>
</evidence>
<dbReference type="InterPro" id="IPR000387">
    <property type="entry name" value="Tyr_Pase_dom"/>
</dbReference>
<evidence type="ECO:0000259" key="8">
    <source>
        <dbReference type="PROSITE" id="PS50054"/>
    </source>
</evidence>
<dbReference type="InterPro" id="IPR020422">
    <property type="entry name" value="TYR_PHOSPHATASE_DUAL_dom"/>
</dbReference>
<name>A0AAN9VI55_9ORTH</name>
<feature type="domain" description="Tyrosine specific protein phosphatases" evidence="9">
    <location>
        <begin position="126"/>
        <end position="183"/>
    </location>
</feature>
<organism evidence="10 11">
    <name type="scientific">Gryllus longicercus</name>
    <dbReference type="NCBI Taxonomy" id="2509291"/>
    <lineage>
        <taxon>Eukaryota</taxon>
        <taxon>Metazoa</taxon>
        <taxon>Ecdysozoa</taxon>
        <taxon>Arthropoda</taxon>
        <taxon>Hexapoda</taxon>
        <taxon>Insecta</taxon>
        <taxon>Pterygota</taxon>
        <taxon>Neoptera</taxon>
        <taxon>Polyneoptera</taxon>
        <taxon>Orthoptera</taxon>
        <taxon>Ensifera</taxon>
        <taxon>Gryllidea</taxon>
        <taxon>Grylloidea</taxon>
        <taxon>Gryllidae</taxon>
        <taxon>Gryllinae</taxon>
        <taxon>Gryllus</taxon>
    </lineage>
</organism>
<dbReference type="SUPFAM" id="SSF52799">
    <property type="entry name" value="(Phosphotyrosine protein) phosphatases II"/>
    <property type="match status" value="1"/>
</dbReference>
<comment type="catalytic activity">
    <reaction evidence="5 7">
        <text>O-phospho-L-threonyl-[protein] + H2O = L-threonyl-[protein] + phosphate</text>
        <dbReference type="Rhea" id="RHEA:47004"/>
        <dbReference type="Rhea" id="RHEA-COMP:11060"/>
        <dbReference type="Rhea" id="RHEA-COMP:11605"/>
        <dbReference type="ChEBI" id="CHEBI:15377"/>
        <dbReference type="ChEBI" id="CHEBI:30013"/>
        <dbReference type="ChEBI" id="CHEBI:43474"/>
        <dbReference type="ChEBI" id="CHEBI:61977"/>
        <dbReference type="EC" id="3.1.3.16"/>
    </reaction>
</comment>
<comment type="catalytic activity">
    <reaction evidence="7">
        <text>O-phospho-L-tyrosyl-[protein] + H2O = L-tyrosyl-[protein] + phosphate</text>
        <dbReference type="Rhea" id="RHEA:10684"/>
        <dbReference type="Rhea" id="RHEA-COMP:10136"/>
        <dbReference type="Rhea" id="RHEA-COMP:20101"/>
        <dbReference type="ChEBI" id="CHEBI:15377"/>
        <dbReference type="ChEBI" id="CHEBI:43474"/>
        <dbReference type="ChEBI" id="CHEBI:46858"/>
        <dbReference type="ChEBI" id="CHEBI:61978"/>
        <dbReference type="EC" id="3.1.3.48"/>
    </reaction>
</comment>
<keyword evidence="3 7" id="KW-0904">Protein phosphatase</keyword>
<feature type="active site" description="Phosphocysteine intermediate" evidence="6">
    <location>
        <position position="149"/>
    </location>
</feature>
<dbReference type="EMBL" id="JAZDUA010000207">
    <property type="protein sequence ID" value="KAK7864278.1"/>
    <property type="molecule type" value="Genomic_DNA"/>
</dbReference>
<accession>A0AAN9VI55</accession>
<dbReference type="PANTHER" id="PTHR45682">
    <property type="entry name" value="AGAP008228-PA"/>
    <property type="match status" value="1"/>
</dbReference>
<evidence type="ECO:0000256" key="4">
    <source>
        <dbReference type="ARBA" id="ARBA00047761"/>
    </source>
</evidence>
<dbReference type="EC" id="3.1.3.16" evidence="7"/>
<evidence type="ECO:0000256" key="7">
    <source>
        <dbReference type="RuleBase" id="RU366038"/>
    </source>
</evidence>
<dbReference type="CDD" id="cd14515">
    <property type="entry name" value="DUSP3-like"/>
    <property type="match status" value="1"/>
</dbReference>
<feature type="domain" description="Tyrosine-protein phosphatase" evidence="8">
    <location>
        <begin position="55"/>
        <end position="204"/>
    </location>
</feature>
<dbReference type="GO" id="GO:0033549">
    <property type="term" value="F:MAP kinase phosphatase activity"/>
    <property type="evidence" value="ECO:0007669"/>
    <property type="project" value="TreeGrafter"/>
</dbReference>
<dbReference type="InterPro" id="IPR016130">
    <property type="entry name" value="Tyr_Pase_AS"/>
</dbReference>
<dbReference type="Gene3D" id="3.90.190.10">
    <property type="entry name" value="Protein tyrosine phosphatase superfamily"/>
    <property type="match status" value="1"/>
</dbReference>
<protein>
    <recommendedName>
        <fullName evidence="7">Dual specificity protein phosphatase</fullName>
        <ecNumber evidence="7">3.1.3.16</ecNumber>
        <ecNumber evidence="7">3.1.3.48</ecNumber>
    </recommendedName>
</protein>
<gene>
    <name evidence="10" type="ORF">R5R35_009538</name>
</gene>
<evidence type="ECO:0000256" key="3">
    <source>
        <dbReference type="ARBA" id="ARBA00022912"/>
    </source>
</evidence>
<dbReference type="PROSITE" id="PS50054">
    <property type="entry name" value="TYR_PHOSPHATASE_DUAL"/>
    <property type="match status" value="1"/>
</dbReference>
<dbReference type="PROSITE" id="PS00383">
    <property type="entry name" value="TYR_PHOSPHATASE_1"/>
    <property type="match status" value="1"/>
</dbReference>